<dbReference type="EMBL" id="CP036347">
    <property type="protein sequence ID" value="QDU03923.1"/>
    <property type="molecule type" value="Genomic_DNA"/>
</dbReference>
<organism evidence="1 2">
    <name type="scientific">Gimesia chilikensis</name>
    <dbReference type="NCBI Taxonomy" id="2605989"/>
    <lineage>
        <taxon>Bacteria</taxon>
        <taxon>Pseudomonadati</taxon>
        <taxon>Planctomycetota</taxon>
        <taxon>Planctomycetia</taxon>
        <taxon>Planctomycetales</taxon>
        <taxon>Planctomycetaceae</taxon>
        <taxon>Gimesia</taxon>
    </lineage>
</organism>
<evidence type="ECO:0000313" key="1">
    <source>
        <dbReference type="EMBL" id="QDU03923.1"/>
    </source>
</evidence>
<accession>A0A517WF93</accession>
<evidence type="ECO:0000313" key="2">
    <source>
        <dbReference type="Proteomes" id="UP000320722"/>
    </source>
</evidence>
<dbReference type="RefSeq" id="WP_232104847.1">
    <property type="nucleotide sequence ID" value="NZ_CP036347.1"/>
</dbReference>
<dbReference type="Proteomes" id="UP000320722">
    <property type="component" value="Chromosome"/>
</dbReference>
<name>A0A517WF93_9PLAN</name>
<dbReference type="AlphaFoldDB" id="A0A517WF93"/>
<protein>
    <submittedName>
        <fullName evidence="1">Uncharacterized protein</fullName>
    </submittedName>
</protein>
<proteinExistence type="predicted"/>
<reference evidence="1 2" key="1">
    <citation type="submission" date="2019-02" db="EMBL/GenBank/DDBJ databases">
        <title>Deep-cultivation of Planctomycetes and their phenomic and genomic characterization uncovers novel biology.</title>
        <authorList>
            <person name="Wiegand S."/>
            <person name="Jogler M."/>
            <person name="Boedeker C."/>
            <person name="Pinto D."/>
            <person name="Vollmers J."/>
            <person name="Rivas-Marin E."/>
            <person name="Kohn T."/>
            <person name="Peeters S.H."/>
            <person name="Heuer A."/>
            <person name="Rast P."/>
            <person name="Oberbeckmann S."/>
            <person name="Bunk B."/>
            <person name="Jeske O."/>
            <person name="Meyerdierks A."/>
            <person name="Storesund J.E."/>
            <person name="Kallscheuer N."/>
            <person name="Luecker S."/>
            <person name="Lage O.M."/>
            <person name="Pohl T."/>
            <person name="Merkel B.J."/>
            <person name="Hornburger P."/>
            <person name="Mueller R.-W."/>
            <person name="Bruemmer F."/>
            <person name="Labrenz M."/>
            <person name="Spormann A.M."/>
            <person name="Op den Camp H."/>
            <person name="Overmann J."/>
            <person name="Amann R."/>
            <person name="Jetten M.S.M."/>
            <person name="Mascher T."/>
            <person name="Medema M.H."/>
            <person name="Devos D.P."/>
            <person name="Kaster A.-K."/>
            <person name="Ovreas L."/>
            <person name="Rohde M."/>
            <person name="Galperin M.Y."/>
            <person name="Jogler C."/>
        </authorList>
    </citation>
    <scope>NUCLEOTIDE SEQUENCE [LARGE SCALE GENOMIC DNA]</scope>
    <source>
        <strain evidence="1 2">V6</strain>
    </source>
</reference>
<gene>
    <name evidence="1" type="ORF">V6x_36460</name>
</gene>
<sequence>MANEMDPNSNQPAPDQDARLYVPINDAENITIFVKTSSSKEYCFSKFPGEDHFHLLMHGEIVVTNGHDLHCVDCALRHGFLTRDRLNWQHQSRS</sequence>